<dbReference type="Proteomes" id="UP000014975">
    <property type="component" value="Unassembled WGS sequence"/>
</dbReference>
<sequence>MDLITILTASIFAAVAVAALRGLRRRRNNDPVQRLNFDLYKKREMGRRGLAGKF</sequence>
<dbReference type="RefSeq" id="WP_020885724.1">
    <property type="nucleotide sequence ID" value="NZ_ATHI01000002.1"/>
</dbReference>
<evidence type="ECO:0000313" key="1">
    <source>
        <dbReference type="EMBL" id="EPR35734.1"/>
    </source>
</evidence>
<organism evidence="1 2">
    <name type="scientific">Alkalidesulfovibrio alkalitolerans DSM 16529</name>
    <dbReference type="NCBI Taxonomy" id="1121439"/>
    <lineage>
        <taxon>Bacteria</taxon>
        <taxon>Pseudomonadati</taxon>
        <taxon>Thermodesulfobacteriota</taxon>
        <taxon>Desulfovibrionia</taxon>
        <taxon>Desulfovibrionales</taxon>
        <taxon>Desulfovibrionaceae</taxon>
        <taxon>Alkalidesulfovibrio</taxon>
    </lineage>
</organism>
<gene>
    <name evidence="1" type="ORF">dsat_1838</name>
</gene>
<dbReference type="PATRIC" id="fig|1121439.3.peg.223"/>
<dbReference type="EMBL" id="ATHI01000002">
    <property type="protein sequence ID" value="EPR35734.1"/>
    <property type="molecule type" value="Genomic_DNA"/>
</dbReference>
<accession>S7UP23</accession>
<keyword evidence="2" id="KW-1185">Reference proteome</keyword>
<dbReference type="AlphaFoldDB" id="S7UP23"/>
<comment type="caution">
    <text evidence="1">The sequence shown here is derived from an EMBL/GenBank/DDBJ whole genome shotgun (WGS) entry which is preliminary data.</text>
</comment>
<proteinExistence type="predicted"/>
<reference evidence="1 2" key="1">
    <citation type="journal article" date="2013" name="Genome Announc.">
        <title>Draft genome sequences for three mercury-methylating, sulfate-reducing bacteria.</title>
        <authorList>
            <person name="Brown S.D."/>
            <person name="Hurt R.A.Jr."/>
            <person name="Gilmour C.C."/>
            <person name="Elias D.A."/>
        </authorList>
    </citation>
    <scope>NUCLEOTIDE SEQUENCE [LARGE SCALE GENOMIC DNA]</scope>
    <source>
        <strain evidence="1 2">DSM 16529</strain>
    </source>
</reference>
<name>S7UP23_9BACT</name>
<protein>
    <submittedName>
        <fullName evidence="1">Uncharacterized protein</fullName>
    </submittedName>
</protein>
<evidence type="ECO:0000313" key="2">
    <source>
        <dbReference type="Proteomes" id="UP000014975"/>
    </source>
</evidence>